<keyword evidence="1" id="KW-0863">Zinc-finger</keyword>
<evidence type="ECO:0000259" key="2">
    <source>
        <dbReference type="PROSITE" id="PS50157"/>
    </source>
</evidence>
<gene>
    <name evidence="3" type="ORF">ACJRO7_026104</name>
</gene>
<dbReference type="PANTHER" id="PTHR36055">
    <property type="entry name" value="C2H2-LIKE ZINC FINGER PROTEIN"/>
    <property type="match status" value="1"/>
</dbReference>
<protein>
    <recommendedName>
        <fullName evidence="2">C2H2-type domain-containing protein</fullName>
    </recommendedName>
</protein>
<name>A0ABD3KG24_EUCGL</name>
<accession>A0ABD3KG24</accession>
<dbReference type="GO" id="GO:0008270">
    <property type="term" value="F:zinc ion binding"/>
    <property type="evidence" value="ECO:0007669"/>
    <property type="project" value="UniProtKB-KW"/>
</dbReference>
<dbReference type="PANTHER" id="PTHR36055:SF1">
    <property type="entry name" value="C2H2-LIKE ZINC FINGER PROTEIN"/>
    <property type="match status" value="1"/>
</dbReference>
<sequence length="444" mass="50481">MSVAKVKTSNALDGMKVEDRNDSLNTFIRQAIGKEPLLSLPRSGDNSFQWIHPLLQALDHQDLPGWPLKIPMQRCDKCHREFFSSVNYKRHIRVHHRLRKLDKDSSKNRDLLGPFWDKLSAEEAKEIVSLKNSTMEDVPGTTVIKSLASLIRKPGFPVMPQFCLKAGSSLLDIVQARPPRFPLSSQDLFGILDDASEKTFLSGPTLLMRRFIFDKEVGKIGLDRKNLVAFTCFMLEQKLVEAWLADKDAEALRFQKLLVEEEEAAQRRDKKGLGRRNRKQRSTRMGRLSWKNNFVIVENEASSDVPGNLSSSEVDIRITDSPSDPVPSLLEVPQLPHAEEGPDFEIESGLGSDYPVFNNLPNVEPQRALGGSHQHLRITNASSHYKGSKGFSKENLFRDYLKSQSSSFWTRVLQSLAPNGLFFSMSSRKRFKKTMLNKSRVWKM</sequence>
<dbReference type="Proteomes" id="UP001634007">
    <property type="component" value="Unassembled WGS sequence"/>
</dbReference>
<feature type="domain" description="C2H2-type" evidence="2">
    <location>
        <begin position="73"/>
        <end position="100"/>
    </location>
</feature>
<organism evidence="3 4">
    <name type="scientific">Eucalyptus globulus</name>
    <name type="common">Tasmanian blue gum</name>
    <dbReference type="NCBI Taxonomy" id="34317"/>
    <lineage>
        <taxon>Eukaryota</taxon>
        <taxon>Viridiplantae</taxon>
        <taxon>Streptophyta</taxon>
        <taxon>Embryophyta</taxon>
        <taxon>Tracheophyta</taxon>
        <taxon>Spermatophyta</taxon>
        <taxon>Magnoliopsida</taxon>
        <taxon>eudicotyledons</taxon>
        <taxon>Gunneridae</taxon>
        <taxon>Pentapetalae</taxon>
        <taxon>rosids</taxon>
        <taxon>malvids</taxon>
        <taxon>Myrtales</taxon>
        <taxon>Myrtaceae</taxon>
        <taxon>Myrtoideae</taxon>
        <taxon>Eucalypteae</taxon>
        <taxon>Eucalyptus</taxon>
    </lineage>
</organism>
<evidence type="ECO:0000313" key="4">
    <source>
        <dbReference type="Proteomes" id="UP001634007"/>
    </source>
</evidence>
<keyword evidence="4" id="KW-1185">Reference proteome</keyword>
<keyword evidence="1" id="KW-0862">Zinc</keyword>
<reference evidence="3 4" key="1">
    <citation type="submission" date="2024-11" db="EMBL/GenBank/DDBJ databases">
        <title>Chromosome-level genome assembly of Eucalyptus globulus Labill. provides insights into its genome evolution.</title>
        <authorList>
            <person name="Li X."/>
        </authorList>
    </citation>
    <scope>NUCLEOTIDE SEQUENCE [LARGE SCALE GENOMIC DNA]</scope>
    <source>
        <strain evidence="3">CL2024</strain>
        <tissue evidence="3">Fresh tender leaves</tissue>
    </source>
</reference>
<keyword evidence="1" id="KW-0479">Metal-binding</keyword>
<evidence type="ECO:0000256" key="1">
    <source>
        <dbReference type="PROSITE-ProRule" id="PRU00042"/>
    </source>
</evidence>
<dbReference type="AlphaFoldDB" id="A0ABD3KG24"/>
<evidence type="ECO:0000313" key="3">
    <source>
        <dbReference type="EMBL" id="KAL3737279.1"/>
    </source>
</evidence>
<dbReference type="PROSITE" id="PS00028">
    <property type="entry name" value="ZINC_FINGER_C2H2_1"/>
    <property type="match status" value="1"/>
</dbReference>
<proteinExistence type="predicted"/>
<comment type="caution">
    <text evidence="3">The sequence shown here is derived from an EMBL/GenBank/DDBJ whole genome shotgun (WGS) entry which is preliminary data.</text>
</comment>
<dbReference type="EMBL" id="JBJKBG010000006">
    <property type="protein sequence ID" value="KAL3737279.1"/>
    <property type="molecule type" value="Genomic_DNA"/>
</dbReference>
<dbReference type="PROSITE" id="PS50157">
    <property type="entry name" value="ZINC_FINGER_C2H2_2"/>
    <property type="match status" value="1"/>
</dbReference>
<dbReference type="InterPro" id="IPR013087">
    <property type="entry name" value="Znf_C2H2_type"/>
</dbReference>